<comment type="caution">
    <text evidence="2">The sequence shown here is derived from an EMBL/GenBank/DDBJ whole genome shotgun (WGS) entry which is preliminary data.</text>
</comment>
<protein>
    <recommendedName>
        <fullName evidence="4">Dysbindin</fullName>
    </recommendedName>
</protein>
<accession>A0AAW0SSV2</accession>
<organism evidence="2 3">
    <name type="scientific">Scylla paramamosain</name>
    <name type="common">Mud crab</name>
    <dbReference type="NCBI Taxonomy" id="85552"/>
    <lineage>
        <taxon>Eukaryota</taxon>
        <taxon>Metazoa</taxon>
        <taxon>Ecdysozoa</taxon>
        <taxon>Arthropoda</taxon>
        <taxon>Crustacea</taxon>
        <taxon>Multicrustacea</taxon>
        <taxon>Malacostraca</taxon>
        <taxon>Eumalacostraca</taxon>
        <taxon>Eucarida</taxon>
        <taxon>Decapoda</taxon>
        <taxon>Pleocyemata</taxon>
        <taxon>Brachyura</taxon>
        <taxon>Eubrachyura</taxon>
        <taxon>Portunoidea</taxon>
        <taxon>Portunidae</taxon>
        <taxon>Portuninae</taxon>
        <taxon>Scylla</taxon>
    </lineage>
</organism>
<dbReference type="GO" id="GO:0005737">
    <property type="term" value="C:cytoplasm"/>
    <property type="evidence" value="ECO:0007669"/>
    <property type="project" value="InterPro"/>
</dbReference>
<evidence type="ECO:0000313" key="2">
    <source>
        <dbReference type="EMBL" id="KAK8377762.1"/>
    </source>
</evidence>
<comment type="similarity">
    <text evidence="1">Belongs to the dysbindin family.</text>
</comment>
<reference evidence="2 3" key="1">
    <citation type="submission" date="2023-03" db="EMBL/GenBank/DDBJ databases">
        <title>High-quality genome of Scylla paramamosain provides insights in environmental adaptation.</title>
        <authorList>
            <person name="Zhang L."/>
        </authorList>
    </citation>
    <scope>NUCLEOTIDE SEQUENCE [LARGE SCALE GENOMIC DNA]</scope>
    <source>
        <strain evidence="2">LZ_2023a</strain>
        <tissue evidence="2">Muscle</tissue>
    </source>
</reference>
<keyword evidence="3" id="KW-1185">Reference proteome</keyword>
<name>A0AAW0SSV2_SCYPA</name>
<dbReference type="EMBL" id="JARAKH010000047">
    <property type="protein sequence ID" value="KAK8377762.1"/>
    <property type="molecule type" value="Genomic_DNA"/>
</dbReference>
<evidence type="ECO:0008006" key="4">
    <source>
        <dbReference type="Google" id="ProtNLM"/>
    </source>
</evidence>
<proteinExistence type="inferred from homology"/>
<evidence type="ECO:0000256" key="1">
    <source>
        <dbReference type="ARBA" id="ARBA00008686"/>
    </source>
</evidence>
<dbReference type="AlphaFoldDB" id="A0AAW0SSV2"/>
<sequence length="248" mass="27920">MFESLKKNIQSVQDGITAGLQRLSVGEQKPTQVSPSESQVNLAAGSDLLQMYQTQWATMHHLAEQNSAAAQDLDVAITQLADECECQHSQMAEIHSLLAHLPNIMAQLHSMLATIGSMRGLFEEVEGGLLTLQDLDEELTLQEQILDLRLSLALAREKHTHSLNSLNNELKASHQTKMIVLEHKKENERKEREKVFSEKFSEDIKNYKEQGHIKKRIPSAEEEAGLKLEEVDLEQDSSELDDFLNEPA</sequence>
<dbReference type="PANTHER" id="PTHR16294:SF6">
    <property type="entry name" value="DYNAMIN N-TERMINAL DOMAIN-CONTAINING PROTEIN"/>
    <property type="match status" value="1"/>
</dbReference>
<dbReference type="InterPro" id="IPR007531">
    <property type="entry name" value="Dysbindin"/>
</dbReference>
<evidence type="ECO:0000313" key="3">
    <source>
        <dbReference type="Proteomes" id="UP001487740"/>
    </source>
</evidence>
<gene>
    <name evidence="2" type="ORF">O3P69_014015</name>
</gene>
<dbReference type="Proteomes" id="UP001487740">
    <property type="component" value="Unassembled WGS sequence"/>
</dbReference>
<dbReference type="PANTHER" id="PTHR16294">
    <property type="entry name" value="DYSTROBREVIN BINDING PROTEIN 1 DYSBINDIN"/>
    <property type="match status" value="1"/>
</dbReference>